<organism evidence="1 2">
    <name type="scientific">Trichomonas vaginalis (strain ATCC PRA-98 / G3)</name>
    <dbReference type="NCBI Taxonomy" id="412133"/>
    <lineage>
        <taxon>Eukaryota</taxon>
        <taxon>Metamonada</taxon>
        <taxon>Parabasalia</taxon>
        <taxon>Trichomonadida</taxon>
        <taxon>Trichomonadidae</taxon>
        <taxon>Trichomonas</taxon>
    </lineage>
</organism>
<protein>
    <recommendedName>
        <fullName evidence="3">F5/8 type C domain containing protein</fullName>
    </recommendedName>
</protein>
<dbReference type="EMBL" id="DS114636">
    <property type="protein sequence ID" value="EAX86491.1"/>
    <property type="molecule type" value="Genomic_DNA"/>
</dbReference>
<dbReference type="RefSeq" id="XP_001299421.1">
    <property type="nucleotide sequence ID" value="XM_001299420.1"/>
</dbReference>
<dbReference type="InParanoid" id="A2G8M3"/>
<reference evidence="1" key="1">
    <citation type="submission" date="2006-10" db="EMBL/GenBank/DDBJ databases">
        <authorList>
            <person name="Amadeo P."/>
            <person name="Zhao Q."/>
            <person name="Wortman J."/>
            <person name="Fraser-Liggett C."/>
            <person name="Carlton J."/>
        </authorList>
    </citation>
    <scope>NUCLEOTIDE SEQUENCE</scope>
    <source>
        <strain evidence="1">G3</strain>
    </source>
</reference>
<proteinExistence type="predicted"/>
<dbReference type="AlphaFoldDB" id="A2G8M3"/>
<evidence type="ECO:0000313" key="2">
    <source>
        <dbReference type="Proteomes" id="UP000001542"/>
    </source>
</evidence>
<accession>A2G8M3</accession>
<reference evidence="1" key="2">
    <citation type="journal article" date="2007" name="Science">
        <title>Draft genome sequence of the sexually transmitted pathogen Trichomonas vaginalis.</title>
        <authorList>
            <person name="Carlton J.M."/>
            <person name="Hirt R.P."/>
            <person name="Silva J.C."/>
            <person name="Delcher A.L."/>
            <person name="Schatz M."/>
            <person name="Zhao Q."/>
            <person name="Wortman J.R."/>
            <person name="Bidwell S.L."/>
            <person name="Alsmark U.C.M."/>
            <person name="Besteiro S."/>
            <person name="Sicheritz-Ponten T."/>
            <person name="Noel C.J."/>
            <person name="Dacks J.B."/>
            <person name="Foster P.G."/>
            <person name="Simillion C."/>
            <person name="Van de Peer Y."/>
            <person name="Miranda-Saavedra D."/>
            <person name="Barton G.J."/>
            <person name="Westrop G.D."/>
            <person name="Mueller S."/>
            <person name="Dessi D."/>
            <person name="Fiori P.L."/>
            <person name="Ren Q."/>
            <person name="Paulsen I."/>
            <person name="Zhang H."/>
            <person name="Bastida-Corcuera F.D."/>
            <person name="Simoes-Barbosa A."/>
            <person name="Brown M.T."/>
            <person name="Hayes R.D."/>
            <person name="Mukherjee M."/>
            <person name="Okumura C.Y."/>
            <person name="Schneider R."/>
            <person name="Smith A.J."/>
            <person name="Vanacova S."/>
            <person name="Villalvazo M."/>
            <person name="Haas B.J."/>
            <person name="Pertea M."/>
            <person name="Feldblyum T.V."/>
            <person name="Utterback T.R."/>
            <person name="Shu C.L."/>
            <person name="Osoegawa K."/>
            <person name="de Jong P.J."/>
            <person name="Hrdy I."/>
            <person name="Horvathova L."/>
            <person name="Zubacova Z."/>
            <person name="Dolezal P."/>
            <person name="Malik S.B."/>
            <person name="Logsdon J.M. Jr."/>
            <person name="Henze K."/>
            <person name="Gupta A."/>
            <person name="Wang C.C."/>
            <person name="Dunne R.L."/>
            <person name="Upcroft J.A."/>
            <person name="Upcroft P."/>
            <person name="White O."/>
            <person name="Salzberg S.L."/>
            <person name="Tang P."/>
            <person name="Chiu C.-H."/>
            <person name="Lee Y.-S."/>
            <person name="Embley T.M."/>
            <person name="Coombs G.H."/>
            <person name="Mottram J.C."/>
            <person name="Tachezy J."/>
            <person name="Fraser-Liggett C.M."/>
            <person name="Johnson P.J."/>
        </authorList>
    </citation>
    <scope>NUCLEOTIDE SEQUENCE [LARGE SCALE GENOMIC DNA]</scope>
    <source>
        <strain evidence="1">G3</strain>
    </source>
</reference>
<evidence type="ECO:0008006" key="3">
    <source>
        <dbReference type="Google" id="ProtNLM"/>
    </source>
</evidence>
<gene>
    <name evidence="1" type="ORF">TVAG_062120</name>
</gene>
<dbReference type="Gene3D" id="2.60.120.260">
    <property type="entry name" value="Galactose-binding domain-like"/>
    <property type="match status" value="1"/>
</dbReference>
<dbReference type="Proteomes" id="UP000001542">
    <property type="component" value="Unassembled WGS sequence"/>
</dbReference>
<dbReference type="KEGG" id="tva:4744140"/>
<keyword evidence="2" id="KW-1185">Reference proteome</keyword>
<dbReference type="SUPFAM" id="SSF49785">
    <property type="entry name" value="Galactose-binding domain-like"/>
    <property type="match status" value="1"/>
</dbReference>
<evidence type="ECO:0000313" key="1">
    <source>
        <dbReference type="EMBL" id="EAX86491.1"/>
    </source>
</evidence>
<name>A2G8M3_TRIV3</name>
<dbReference type="VEuPathDB" id="TrichDB:TVAG_062120"/>
<sequence>MISLIQLVTQAEQGIFKNIYPSTELKITVSGTRYQNINESLQLTKPEYSIYPWDKKYDWCSNCGRKFSEKPWIMFNYNRRKFMISGYFVRAGCCYGGCCCESNGYCVYCPLYSWALQVSNDMKNWQDVHKIEQDKKMEYCAERTYMLDKKYEARYVRLIQTQPVPGDPPCLAINKFELFGHLTADFNNDDDDKIDFPDEEEDVSIIGHFSKE</sequence>
<dbReference type="VEuPathDB" id="TrichDB:TVAGG3_0549110"/>
<dbReference type="InterPro" id="IPR008979">
    <property type="entry name" value="Galactose-bd-like_sf"/>
</dbReference>